<proteinExistence type="predicted"/>
<dbReference type="PATRIC" id="fig|1079.6.peg.1877"/>
<dbReference type="RefSeq" id="WP_055037344.1">
    <property type="nucleotide sequence ID" value="NZ_AP014854.2"/>
</dbReference>
<reference evidence="1" key="1">
    <citation type="journal article" date="2015" name="Genome Announc.">
        <title>Complete Genome Sequence of the Bacteriochlorophyll b-Producing Photosynthetic Bacterium Blastochloris viridis.</title>
        <authorList>
            <person name="Tsukatani Y."/>
            <person name="Hirose Y."/>
            <person name="Harada J."/>
            <person name="Misawa N."/>
            <person name="Mori K."/>
            <person name="Inoue K."/>
            <person name="Tamiaki H."/>
        </authorList>
    </citation>
    <scope>NUCLEOTIDE SEQUENCE [LARGE SCALE GENOMIC DNA]</scope>
    <source>
        <strain evidence="1">DSM 133</strain>
    </source>
</reference>
<accession>A0A0H5BHB2</accession>
<keyword evidence="3" id="KW-1185">Reference proteome</keyword>
<evidence type="ECO:0000313" key="3">
    <source>
        <dbReference type="Proteomes" id="UP000065734"/>
    </source>
</evidence>
<evidence type="ECO:0000313" key="1">
    <source>
        <dbReference type="EMBL" id="BAS00525.1"/>
    </source>
</evidence>
<dbReference type="EMBL" id="LN907867">
    <property type="protein sequence ID" value="CUU42250.1"/>
    <property type="molecule type" value="Genomic_DNA"/>
</dbReference>
<evidence type="ECO:0000313" key="2">
    <source>
        <dbReference type="EMBL" id="CUU42250.1"/>
    </source>
</evidence>
<gene>
    <name evidence="1" type="ORF">BV133_2931</name>
    <name evidence="2" type="ORF">BVIRIDIS_12580</name>
</gene>
<name>A0A0H5BHB2_BLAVI</name>
<dbReference type="KEGG" id="bvr:BVIR_1813"/>
<dbReference type="EMBL" id="AP014854">
    <property type="protein sequence ID" value="BAS00525.1"/>
    <property type="molecule type" value="Genomic_DNA"/>
</dbReference>
<organism evidence="2 3">
    <name type="scientific">Blastochloris viridis</name>
    <name type="common">Rhodopseudomonas viridis</name>
    <dbReference type="NCBI Taxonomy" id="1079"/>
    <lineage>
        <taxon>Bacteria</taxon>
        <taxon>Pseudomonadati</taxon>
        <taxon>Pseudomonadota</taxon>
        <taxon>Alphaproteobacteria</taxon>
        <taxon>Hyphomicrobiales</taxon>
        <taxon>Blastochloridaceae</taxon>
        <taxon>Blastochloris</taxon>
    </lineage>
</organism>
<reference evidence="2" key="2">
    <citation type="submission" date="2015-11" db="EMBL/GenBank/DDBJ databases">
        <authorList>
            <person name="Zhang Y."/>
            <person name="Guo Z."/>
        </authorList>
    </citation>
    <scope>NUCLEOTIDE SEQUENCE</scope>
    <source>
        <strain evidence="2">1</strain>
    </source>
</reference>
<protein>
    <submittedName>
        <fullName evidence="2">Uncharacterized protein</fullName>
    </submittedName>
</protein>
<reference evidence="3" key="3">
    <citation type="journal article" date="2016" name="Genome Announc.">
        <title>Revised genome sequence of the purple photosynthetic bacterium Blastochloris viridis.</title>
        <authorList>
            <person name="Liu L.N."/>
            <person name="Faulkner M."/>
            <person name="Liu X."/>
            <person name="Huang F."/>
            <person name="Darby A.C."/>
            <person name="Hall N."/>
        </authorList>
    </citation>
    <scope>NUCLEOTIDE SEQUENCE [LARGE SCALE GENOMIC DNA]</scope>
    <source>
        <strain evidence="3">ATCC 19567 / DSM 133 / F</strain>
    </source>
</reference>
<sequence>MLTPTETTALTAAVIDLAAYRAQRQTKRDDSAVTAAPAPTNVMWVPMMMMVLMPVSVPVAGSDRVHAG</sequence>
<dbReference type="Proteomes" id="UP000065734">
    <property type="component" value="Chromosome I"/>
</dbReference>
<dbReference type="AlphaFoldDB" id="A0A0H5BHB2"/>